<organism evidence="12 13">
    <name type="scientific">Flemingia macrophylla</name>
    <dbReference type="NCBI Taxonomy" id="520843"/>
    <lineage>
        <taxon>Eukaryota</taxon>
        <taxon>Viridiplantae</taxon>
        <taxon>Streptophyta</taxon>
        <taxon>Embryophyta</taxon>
        <taxon>Tracheophyta</taxon>
        <taxon>Spermatophyta</taxon>
        <taxon>Magnoliopsida</taxon>
        <taxon>eudicotyledons</taxon>
        <taxon>Gunneridae</taxon>
        <taxon>Pentapetalae</taxon>
        <taxon>rosids</taxon>
        <taxon>fabids</taxon>
        <taxon>Fabales</taxon>
        <taxon>Fabaceae</taxon>
        <taxon>Papilionoideae</taxon>
        <taxon>50 kb inversion clade</taxon>
        <taxon>NPAAA clade</taxon>
        <taxon>indigoferoid/millettioid clade</taxon>
        <taxon>Phaseoleae</taxon>
        <taxon>Flemingia</taxon>
    </lineage>
</organism>
<keyword evidence="3" id="KW-0812">Transmembrane</keyword>
<dbReference type="PANTHER" id="PTHR48063">
    <property type="entry name" value="LRR RECEPTOR-LIKE KINASE"/>
    <property type="match status" value="1"/>
</dbReference>
<dbReference type="Pfam" id="PF23598">
    <property type="entry name" value="LRR_14"/>
    <property type="match status" value="1"/>
</dbReference>
<evidence type="ECO:0000313" key="12">
    <source>
        <dbReference type="EMBL" id="KAL2331190.1"/>
    </source>
</evidence>
<evidence type="ECO:0000256" key="5">
    <source>
        <dbReference type="ARBA" id="ARBA00022737"/>
    </source>
</evidence>
<keyword evidence="4 10" id="KW-0732">Signal</keyword>
<evidence type="ECO:0000313" key="13">
    <source>
        <dbReference type="Proteomes" id="UP001603857"/>
    </source>
</evidence>
<comment type="subcellular location">
    <subcellularLocation>
        <location evidence="1">Membrane</location>
        <topology evidence="1">Single-pass type I membrane protein</topology>
    </subcellularLocation>
</comment>
<feature type="signal peptide" evidence="10">
    <location>
        <begin position="1"/>
        <end position="25"/>
    </location>
</feature>
<evidence type="ECO:0000256" key="9">
    <source>
        <dbReference type="ARBA" id="ARBA00023180"/>
    </source>
</evidence>
<evidence type="ECO:0000256" key="2">
    <source>
        <dbReference type="ARBA" id="ARBA00022614"/>
    </source>
</evidence>
<keyword evidence="2" id="KW-0433">Leucine-rich repeat</keyword>
<evidence type="ECO:0000256" key="1">
    <source>
        <dbReference type="ARBA" id="ARBA00004479"/>
    </source>
</evidence>
<keyword evidence="13" id="KW-1185">Reference proteome</keyword>
<evidence type="ECO:0000256" key="4">
    <source>
        <dbReference type="ARBA" id="ARBA00022729"/>
    </source>
</evidence>
<dbReference type="SUPFAM" id="SSF52047">
    <property type="entry name" value="RNI-like"/>
    <property type="match status" value="1"/>
</dbReference>
<keyword evidence="8" id="KW-0675">Receptor</keyword>
<dbReference type="Pfam" id="PF00560">
    <property type="entry name" value="LRR_1"/>
    <property type="match status" value="2"/>
</dbReference>
<evidence type="ECO:0000256" key="6">
    <source>
        <dbReference type="ARBA" id="ARBA00022989"/>
    </source>
</evidence>
<protein>
    <recommendedName>
        <fullName evidence="11">Disease resistance R13L4/SHOC-2-like LRR domain-containing protein</fullName>
    </recommendedName>
</protein>
<comment type="caution">
    <text evidence="12">The sequence shown here is derived from an EMBL/GenBank/DDBJ whole genome shotgun (WGS) entry which is preliminary data.</text>
</comment>
<gene>
    <name evidence="12" type="ORF">Fmac_018771</name>
</gene>
<dbReference type="InterPro" id="IPR055414">
    <property type="entry name" value="LRR_R13L4/SHOC2-like"/>
</dbReference>
<proteinExistence type="predicted"/>
<evidence type="ECO:0000259" key="11">
    <source>
        <dbReference type="Pfam" id="PF23598"/>
    </source>
</evidence>
<accession>A0ABD1M7Z5</accession>
<keyword evidence="6" id="KW-1133">Transmembrane helix</keyword>
<dbReference type="AlphaFoldDB" id="A0ABD1M7Z5"/>
<dbReference type="GO" id="GO:0016020">
    <property type="term" value="C:membrane"/>
    <property type="evidence" value="ECO:0007669"/>
    <property type="project" value="UniProtKB-SubCell"/>
</dbReference>
<keyword evidence="9" id="KW-0325">Glycoprotein</keyword>
<feature type="domain" description="Disease resistance R13L4/SHOC-2-like LRR" evidence="11">
    <location>
        <begin position="213"/>
        <end position="403"/>
    </location>
</feature>
<dbReference type="Gene3D" id="3.80.10.10">
    <property type="entry name" value="Ribonuclease Inhibitor"/>
    <property type="match status" value="2"/>
</dbReference>
<dbReference type="InterPro" id="IPR046956">
    <property type="entry name" value="RLP23-like"/>
</dbReference>
<dbReference type="InterPro" id="IPR001611">
    <property type="entry name" value="Leu-rich_rpt"/>
</dbReference>
<reference evidence="12 13" key="1">
    <citation type="submission" date="2024-08" db="EMBL/GenBank/DDBJ databases">
        <title>Insights into the chromosomal genome structure of Flemingia macrophylla.</title>
        <authorList>
            <person name="Ding Y."/>
            <person name="Zhao Y."/>
            <person name="Bi W."/>
            <person name="Wu M."/>
            <person name="Zhao G."/>
            <person name="Gong Y."/>
            <person name="Li W."/>
            <person name="Zhang P."/>
        </authorList>
    </citation>
    <scope>NUCLEOTIDE SEQUENCE [LARGE SCALE GENOMIC DNA]</scope>
    <source>
        <strain evidence="12">DYQJB</strain>
        <tissue evidence="12">Leaf</tissue>
    </source>
</reference>
<sequence>MNTSSSPHAILLACLLWTIIRNTSTLTIRCNPYDKQALLNFKLRLSDPSHILSSLHGPLNTTVVNGKVSPVTTSLAQSLNSLSPCSTTPPSYRDTEDKSHCLTGSIYLSLLLVELQFITYLNLGNNDFLAIQFDYSLHSQDSHNNLSVATTPLPRQSLNSATLRHLDLSYNENLAINSLQWLSNMSSLEYLNLRGVDLYNETNWLQLVTTLHSLSELYMRGCQLQDLSSSLQYANFTALELLDLSENEFNLELPKWLSNLNCSISVLDLSSSSLKGPLPKALLNFQQLEFLDLEDNNLDGAIPYWLGEFQVLQILNLGTNTFSGSIPTNLGNLSSLIDLGVNSNHLSGIVSEKNFVKLSELKTLWISSSPPLIFYFDSHWIPPFQLEELYISCAGPNIPVWLYTQRYIERLYIEESSFEAQGKFWNFVSRMTDVLSSKGNSIDGNLTNVLLNATYIDLSSSGLKGSLPRFSPNVVIADLSNNSLSGDISPLLCDQKMLNEKTNLLYLDVSVNHLSGGLTNCWKNWKSLVYMNLGSNNLTGHIPTSMGLLSNLTSLHLHENNLYGEIPPSLQNCHSLLIFNVRENILSGNIPN</sequence>
<evidence type="ECO:0000256" key="10">
    <source>
        <dbReference type="SAM" id="SignalP"/>
    </source>
</evidence>
<dbReference type="FunFam" id="3.80.10.10:FF:000041">
    <property type="entry name" value="LRR receptor-like serine/threonine-protein kinase ERECTA"/>
    <property type="match status" value="2"/>
</dbReference>
<dbReference type="SUPFAM" id="SSF52058">
    <property type="entry name" value="L domain-like"/>
    <property type="match status" value="1"/>
</dbReference>
<dbReference type="InterPro" id="IPR032675">
    <property type="entry name" value="LRR_dom_sf"/>
</dbReference>
<evidence type="ECO:0000256" key="3">
    <source>
        <dbReference type="ARBA" id="ARBA00022692"/>
    </source>
</evidence>
<feature type="chain" id="PRO_5044753782" description="Disease resistance R13L4/SHOC-2-like LRR domain-containing protein" evidence="10">
    <location>
        <begin position="26"/>
        <end position="592"/>
    </location>
</feature>
<dbReference type="PANTHER" id="PTHR48063:SF98">
    <property type="entry name" value="LRR RECEPTOR-LIKE SERINE_THREONINE-PROTEIN KINASE FLS2"/>
    <property type="match status" value="1"/>
</dbReference>
<keyword evidence="5" id="KW-0677">Repeat</keyword>
<dbReference type="Proteomes" id="UP001603857">
    <property type="component" value="Unassembled WGS sequence"/>
</dbReference>
<keyword evidence="7" id="KW-0472">Membrane</keyword>
<dbReference type="EMBL" id="JBGMDY010000006">
    <property type="protein sequence ID" value="KAL2331190.1"/>
    <property type="molecule type" value="Genomic_DNA"/>
</dbReference>
<evidence type="ECO:0000256" key="7">
    <source>
        <dbReference type="ARBA" id="ARBA00023136"/>
    </source>
</evidence>
<name>A0ABD1M7Z5_9FABA</name>
<evidence type="ECO:0000256" key="8">
    <source>
        <dbReference type="ARBA" id="ARBA00023170"/>
    </source>
</evidence>